<gene>
    <name evidence="1" type="ORF">QTN47_27425</name>
</gene>
<dbReference type="Proteomes" id="UP001560573">
    <property type="component" value="Unassembled WGS sequence"/>
</dbReference>
<evidence type="ECO:0000313" key="1">
    <source>
        <dbReference type="EMBL" id="MEX6691271.1"/>
    </source>
</evidence>
<keyword evidence="2" id="KW-1185">Reference proteome</keyword>
<evidence type="ECO:0008006" key="3">
    <source>
        <dbReference type="Google" id="ProtNLM"/>
    </source>
</evidence>
<dbReference type="RefSeq" id="WP_369332686.1">
    <property type="nucleotide sequence ID" value="NZ_JAULBC010000015.1"/>
</dbReference>
<accession>A0ABV3ZN13</accession>
<organism evidence="1 2">
    <name type="scientific">Danxiaibacter flavus</name>
    <dbReference type="NCBI Taxonomy" id="3049108"/>
    <lineage>
        <taxon>Bacteria</taxon>
        <taxon>Pseudomonadati</taxon>
        <taxon>Bacteroidota</taxon>
        <taxon>Chitinophagia</taxon>
        <taxon>Chitinophagales</taxon>
        <taxon>Chitinophagaceae</taxon>
        <taxon>Danxiaibacter</taxon>
    </lineage>
</organism>
<reference evidence="1 2" key="1">
    <citation type="submission" date="2023-07" db="EMBL/GenBank/DDBJ databases">
        <authorList>
            <person name="Lian W.-H."/>
        </authorList>
    </citation>
    <scope>NUCLEOTIDE SEQUENCE [LARGE SCALE GENOMIC DNA]</scope>
    <source>
        <strain evidence="1 2">SYSU DXS3180</strain>
    </source>
</reference>
<evidence type="ECO:0000313" key="2">
    <source>
        <dbReference type="Proteomes" id="UP001560573"/>
    </source>
</evidence>
<dbReference type="EMBL" id="JAULBC010000015">
    <property type="protein sequence ID" value="MEX6691271.1"/>
    <property type="molecule type" value="Genomic_DNA"/>
</dbReference>
<sequence>MSVKAKFKCDGIKIDELNEGNKYVTLSVVTHGSEENKSFAKYTPAGQVAINISRETSAYDYFKEGSEYYLTFDEVPQ</sequence>
<name>A0ABV3ZN13_9BACT</name>
<protein>
    <recommendedName>
        <fullName evidence="3">Phage protein</fullName>
    </recommendedName>
</protein>
<proteinExistence type="predicted"/>
<comment type="caution">
    <text evidence="1">The sequence shown here is derived from an EMBL/GenBank/DDBJ whole genome shotgun (WGS) entry which is preliminary data.</text>
</comment>